<dbReference type="eggNOG" id="COG0673">
    <property type="taxonomic scope" value="Bacteria"/>
</dbReference>
<accession>S0EZA0</accession>
<keyword evidence="5" id="KW-1185">Reference proteome</keyword>
<dbReference type="InterPro" id="IPR036291">
    <property type="entry name" value="NAD(P)-bd_dom_sf"/>
</dbReference>
<dbReference type="InterPro" id="IPR043906">
    <property type="entry name" value="Gfo/Idh/MocA_OxRdtase_bact_C"/>
</dbReference>
<dbReference type="HOGENOM" id="CLU_023194_24_0_0"/>
<evidence type="ECO:0000313" key="5">
    <source>
        <dbReference type="Proteomes" id="UP000014227"/>
    </source>
</evidence>
<dbReference type="InParanoid" id="S0EZA0"/>
<dbReference type="SUPFAM" id="SSF55347">
    <property type="entry name" value="Glyceraldehyde-3-phosphate dehydrogenase-like, C-terminal domain"/>
    <property type="match status" value="1"/>
</dbReference>
<dbReference type="InterPro" id="IPR000683">
    <property type="entry name" value="Gfo/Idh/MocA-like_OxRdtase_N"/>
</dbReference>
<dbReference type="PANTHER" id="PTHR43818:SF5">
    <property type="entry name" value="OXIDOREDUCTASE FAMILY PROTEIN"/>
    <property type="match status" value="1"/>
</dbReference>
<dbReference type="Proteomes" id="UP000014227">
    <property type="component" value="Chromosome I"/>
</dbReference>
<dbReference type="PATRIC" id="fig|1303518.3.peg.2378"/>
<dbReference type="InterPro" id="IPR006311">
    <property type="entry name" value="TAT_signal"/>
</dbReference>
<dbReference type="NCBIfam" id="TIGR01409">
    <property type="entry name" value="TAT_signal_seq"/>
    <property type="match status" value="1"/>
</dbReference>
<dbReference type="Pfam" id="PF01408">
    <property type="entry name" value="GFO_IDH_MocA"/>
    <property type="match status" value="1"/>
</dbReference>
<organism evidence="4 5">
    <name type="scientific">Chthonomonas calidirosea (strain DSM 23976 / ICMP 18418 / T49)</name>
    <dbReference type="NCBI Taxonomy" id="1303518"/>
    <lineage>
        <taxon>Bacteria</taxon>
        <taxon>Bacillati</taxon>
        <taxon>Armatimonadota</taxon>
        <taxon>Chthonomonadia</taxon>
        <taxon>Chthonomonadales</taxon>
        <taxon>Chthonomonadaceae</taxon>
        <taxon>Chthonomonas</taxon>
    </lineage>
</organism>
<dbReference type="Gene3D" id="3.30.360.10">
    <property type="entry name" value="Dihydrodipicolinate Reductase, domain 2"/>
    <property type="match status" value="1"/>
</dbReference>
<sequence length="447" mass="50103">MKREEMSRRKFLQATGGAVAATALGAATEAKAAPKRKRVSANDKVVLGFIGVAGRGYGAHMQTFGQMEDVEIGAVCDVYQPYLDRAVKFTDGKAKAYHDFRQLLEQKDIDAVVIATPPHWHAIISILACEAGKDVYCEKPMSRYPMEALMMARAARVYKRVTQVGTQIHATENYHRCVNIVRSGALGPITAVTNICTMNDDSEGLDHPPDSDPLPGLDWDFWLGPAPKVPFNIGRFRDGMHRYFKDYVNSWLHELGPHIVDLPVWALELGAPLAVSASGGRFATTSIADVPDTLHVIWEYPNMNMTWILMQQSRFNFGVGEMGPYRQLGIVFHGKDATLIANYDLCQVIDKNGKPVERTDYPVVVPPSPGHWREFIDCIKTRQQPSCNFEAHLPLHLALNLAHTSLYANRKIHWDNTKFEVIGDREANHLLMPPYRAPWKLPMVKES</sequence>
<gene>
    <name evidence="4" type="ORF">CCALI_02287</name>
</gene>
<dbReference type="InterPro" id="IPR050463">
    <property type="entry name" value="Gfo/Idh/MocA_oxidrdct_glycsds"/>
</dbReference>
<name>S0EZA0_CHTCT</name>
<dbReference type="PROSITE" id="PS51318">
    <property type="entry name" value="TAT"/>
    <property type="match status" value="1"/>
</dbReference>
<dbReference type="STRING" id="454171.CP488_01808"/>
<dbReference type="EMBL" id="HF951689">
    <property type="protein sequence ID" value="CCW36094.1"/>
    <property type="molecule type" value="Genomic_DNA"/>
</dbReference>
<dbReference type="KEGG" id="ccz:CCALI_02287"/>
<dbReference type="Pfam" id="PF10518">
    <property type="entry name" value="TAT_signal"/>
    <property type="match status" value="1"/>
</dbReference>
<reference evidence="5" key="1">
    <citation type="submission" date="2013-03" db="EMBL/GenBank/DDBJ databases">
        <title>Genome sequence of Chthonomonas calidirosea, the first sequenced genome from the Armatimonadetes phylum (formally candidate division OP10).</title>
        <authorList>
            <person name="Lee K.C.Y."/>
            <person name="Morgan X.C."/>
            <person name="Dunfield P.F."/>
            <person name="Tamas I."/>
            <person name="Houghton K.M."/>
            <person name="Vyssotski M."/>
            <person name="Ryan J.L.J."/>
            <person name="Lagutin K."/>
            <person name="McDonald I.R."/>
            <person name="Stott M.B."/>
        </authorList>
    </citation>
    <scope>NUCLEOTIDE SEQUENCE [LARGE SCALE GENOMIC DNA]</scope>
    <source>
        <strain evidence="5">DSM 23976 / ICMP 18418 / T49</strain>
    </source>
</reference>
<dbReference type="SUPFAM" id="SSF51735">
    <property type="entry name" value="NAD(P)-binding Rossmann-fold domains"/>
    <property type="match status" value="1"/>
</dbReference>
<dbReference type="AlphaFoldDB" id="S0EZA0"/>
<dbReference type="GO" id="GO:0000166">
    <property type="term" value="F:nucleotide binding"/>
    <property type="evidence" value="ECO:0007669"/>
    <property type="project" value="InterPro"/>
</dbReference>
<dbReference type="Gene3D" id="3.40.50.720">
    <property type="entry name" value="NAD(P)-binding Rossmann-like Domain"/>
    <property type="match status" value="1"/>
</dbReference>
<evidence type="ECO:0000259" key="2">
    <source>
        <dbReference type="Pfam" id="PF01408"/>
    </source>
</evidence>
<dbReference type="PANTHER" id="PTHR43818">
    <property type="entry name" value="BCDNA.GH03377"/>
    <property type="match status" value="1"/>
</dbReference>
<evidence type="ECO:0000259" key="3">
    <source>
        <dbReference type="Pfam" id="PF19051"/>
    </source>
</evidence>
<evidence type="ECO:0000313" key="4">
    <source>
        <dbReference type="EMBL" id="CCW36094.1"/>
    </source>
</evidence>
<dbReference type="RefSeq" id="WP_016483614.1">
    <property type="nucleotide sequence ID" value="NC_021487.1"/>
</dbReference>
<protein>
    <recommendedName>
        <fullName evidence="1">Glycosyl hydrolase family 109 protein</fullName>
    </recommendedName>
</protein>
<feature type="domain" description="Gfo/Idh/MocA-like oxidoreductase bacterial type C-terminal" evidence="3">
    <location>
        <begin position="368"/>
        <end position="440"/>
    </location>
</feature>
<evidence type="ECO:0000256" key="1">
    <source>
        <dbReference type="ARBA" id="ARBA00016631"/>
    </source>
</evidence>
<dbReference type="Pfam" id="PF19051">
    <property type="entry name" value="GFO_IDH_MocA_C2"/>
    <property type="match status" value="1"/>
</dbReference>
<feature type="domain" description="Gfo/Idh/MocA-like oxidoreductase N-terminal" evidence="2">
    <location>
        <begin position="48"/>
        <end position="165"/>
    </location>
</feature>
<proteinExistence type="predicted"/>
<dbReference type="InterPro" id="IPR019546">
    <property type="entry name" value="TAT_signal_bac_arc"/>
</dbReference>